<feature type="transmembrane region" description="Helical" evidence="1">
    <location>
        <begin position="62"/>
        <end position="84"/>
    </location>
</feature>
<gene>
    <name evidence="3" type="ORF">M422DRAFT_273106</name>
</gene>
<dbReference type="InterPro" id="IPR045340">
    <property type="entry name" value="DUF6533"/>
</dbReference>
<dbReference type="Pfam" id="PF20151">
    <property type="entry name" value="DUF6533"/>
    <property type="match status" value="1"/>
</dbReference>
<dbReference type="OrthoDB" id="3251775at2759"/>
<feature type="transmembrane region" description="Helical" evidence="1">
    <location>
        <begin position="150"/>
        <end position="172"/>
    </location>
</feature>
<evidence type="ECO:0000313" key="4">
    <source>
        <dbReference type="Proteomes" id="UP000054279"/>
    </source>
</evidence>
<dbReference type="Proteomes" id="UP000054279">
    <property type="component" value="Unassembled WGS sequence"/>
</dbReference>
<evidence type="ECO:0000313" key="3">
    <source>
        <dbReference type="EMBL" id="KIJ25874.1"/>
    </source>
</evidence>
<dbReference type="EMBL" id="KN837394">
    <property type="protein sequence ID" value="KIJ25874.1"/>
    <property type="molecule type" value="Genomic_DNA"/>
</dbReference>
<name>A0A0C9TVP5_SPHS4</name>
<evidence type="ECO:0000256" key="1">
    <source>
        <dbReference type="SAM" id="Phobius"/>
    </source>
</evidence>
<feature type="transmembrane region" description="Helical" evidence="1">
    <location>
        <begin position="256"/>
        <end position="275"/>
    </location>
</feature>
<organism evidence="3 4">
    <name type="scientific">Sphaerobolus stellatus (strain SS14)</name>
    <dbReference type="NCBI Taxonomy" id="990650"/>
    <lineage>
        <taxon>Eukaryota</taxon>
        <taxon>Fungi</taxon>
        <taxon>Dikarya</taxon>
        <taxon>Basidiomycota</taxon>
        <taxon>Agaricomycotina</taxon>
        <taxon>Agaricomycetes</taxon>
        <taxon>Phallomycetidae</taxon>
        <taxon>Geastrales</taxon>
        <taxon>Sphaerobolaceae</taxon>
        <taxon>Sphaerobolus</taxon>
    </lineage>
</organism>
<keyword evidence="1" id="KW-0812">Transmembrane</keyword>
<dbReference type="AlphaFoldDB" id="A0A0C9TVP5"/>
<reference evidence="3 4" key="1">
    <citation type="submission" date="2014-06" db="EMBL/GenBank/DDBJ databases">
        <title>Evolutionary Origins and Diversification of the Mycorrhizal Mutualists.</title>
        <authorList>
            <consortium name="DOE Joint Genome Institute"/>
            <consortium name="Mycorrhizal Genomics Consortium"/>
            <person name="Kohler A."/>
            <person name="Kuo A."/>
            <person name="Nagy L.G."/>
            <person name="Floudas D."/>
            <person name="Copeland A."/>
            <person name="Barry K.W."/>
            <person name="Cichocki N."/>
            <person name="Veneault-Fourrey C."/>
            <person name="LaButti K."/>
            <person name="Lindquist E.A."/>
            <person name="Lipzen A."/>
            <person name="Lundell T."/>
            <person name="Morin E."/>
            <person name="Murat C."/>
            <person name="Riley R."/>
            <person name="Ohm R."/>
            <person name="Sun H."/>
            <person name="Tunlid A."/>
            <person name="Henrissat B."/>
            <person name="Grigoriev I.V."/>
            <person name="Hibbett D.S."/>
            <person name="Martin F."/>
        </authorList>
    </citation>
    <scope>NUCLEOTIDE SEQUENCE [LARGE SCALE GENOMIC DNA]</scope>
    <source>
        <strain evidence="3 4">SS14</strain>
    </source>
</reference>
<sequence length="364" mass="39933">MATNSSTAVVPSPAEFVEEAFDTQAFAYALLAGFVLLVYDTLLTTAEEVKYIWGRKFRLGSLLYITARYGALVKLTAFILNYIVSETERIHPLSFCTITTYILSSADVVSTMGIQGEDRNLLKILPYDKLLKGLLLSRVYAVWRGPKAPIAAIVLILFVASVGISATFLAYAPCNSSMGAQLVFSVLNALIEALTTGITVYHTWREHKTLNALVEGGEYSFTTLFLRQGVIRFTILFAWGVTGAITQPLINPFLSGIDVGVEIAVSTILICRFMLQLRHFNDRNVNGLSASQDGQPPLGTFKAAIRRADETVTQEFGDLEPSFSSAYSEGPTELQNISKPKLEMRTIGLEEYTGVTVVVRGEEP</sequence>
<feature type="transmembrane region" description="Helical" evidence="1">
    <location>
        <begin position="178"/>
        <end position="201"/>
    </location>
</feature>
<feature type="domain" description="DUF6533" evidence="2">
    <location>
        <begin position="28"/>
        <end position="73"/>
    </location>
</feature>
<dbReference type="HOGENOM" id="CLU_065006_0_2_1"/>
<evidence type="ECO:0000259" key="2">
    <source>
        <dbReference type="Pfam" id="PF20151"/>
    </source>
</evidence>
<keyword evidence="4" id="KW-1185">Reference proteome</keyword>
<accession>A0A0C9TVP5</accession>
<proteinExistence type="predicted"/>
<feature type="transmembrane region" description="Helical" evidence="1">
    <location>
        <begin position="25"/>
        <end position="42"/>
    </location>
</feature>
<feature type="transmembrane region" description="Helical" evidence="1">
    <location>
        <begin position="230"/>
        <end position="250"/>
    </location>
</feature>
<keyword evidence="1" id="KW-1133">Transmembrane helix</keyword>
<protein>
    <recommendedName>
        <fullName evidence="2">DUF6533 domain-containing protein</fullName>
    </recommendedName>
</protein>
<keyword evidence="1" id="KW-0472">Membrane</keyword>